<reference evidence="3 4" key="1">
    <citation type="journal article" date="2011" name="J. Bacteriol.">
        <title>Genome sequence of Brevibacillus laterosporus LMG 15441, a pathogen of invertebrates.</title>
        <authorList>
            <person name="Djukic M."/>
            <person name="Poehlein A."/>
            <person name="Thurmer A."/>
            <person name="Daniel R."/>
        </authorList>
    </citation>
    <scope>NUCLEOTIDE SEQUENCE [LARGE SCALE GENOMIC DNA]</scope>
    <source>
        <strain evidence="3 4">LMG 15441</strain>
    </source>
</reference>
<dbReference type="PANTHER" id="PTHR43283">
    <property type="entry name" value="BETA-LACTAMASE-RELATED"/>
    <property type="match status" value="1"/>
</dbReference>
<dbReference type="InterPro" id="IPR012338">
    <property type="entry name" value="Beta-lactam/transpept-like"/>
</dbReference>
<feature type="domain" description="Beta-lactamase-related" evidence="2">
    <location>
        <begin position="103"/>
        <end position="377"/>
    </location>
</feature>
<dbReference type="Proteomes" id="UP000005850">
    <property type="component" value="Chromosome"/>
</dbReference>
<evidence type="ECO:0000313" key="4">
    <source>
        <dbReference type="Proteomes" id="UP000005850"/>
    </source>
</evidence>
<evidence type="ECO:0000313" key="3">
    <source>
        <dbReference type="EMBL" id="AIG24662.1"/>
    </source>
</evidence>
<keyword evidence="1" id="KW-0472">Membrane</keyword>
<dbReference type="eggNOG" id="COG1680">
    <property type="taxonomic scope" value="Bacteria"/>
</dbReference>
<dbReference type="EMBL" id="CP007806">
    <property type="protein sequence ID" value="AIG24662.1"/>
    <property type="molecule type" value="Genomic_DNA"/>
</dbReference>
<accession>A0A075QW51</accession>
<organism evidence="3 4">
    <name type="scientific">Brevibacillus laterosporus LMG 15441</name>
    <dbReference type="NCBI Taxonomy" id="1042163"/>
    <lineage>
        <taxon>Bacteria</taxon>
        <taxon>Bacillati</taxon>
        <taxon>Bacillota</taxon>
        <taxon>Bacilli</taxon>
        <taxon>Bacillales</taxon>
        <taxon>Paenibacillaceae</taxon>
        <taxon>Brevibacillus</taxon>
    </lineage>
</organism>
<dbReference type="EC" id="3.5.1.46" evidence="3"/>
<keyword evidence="1" id="KW-0812">Transmembrane</keyword>
<dbReference type="InterPro" id="IPR050789">
    <property type="entry name" value="Diverse_Enzym_Activities"/>
</dbReference>
<evidence type="ECO:0000259" key="2">
    <source>
        <dbReference type="Pfam" id="PF00144"/>
    </source>
</evidence>
<keyword evidence="1" id="KW-1133">Transmembrane helix</keyword>
<dbReference type="STRING" id="1042163.BRLA_c002670"/>
<evidence type="ECO:0000256" key="1">
    <source>
        <dbReference type="SAM" id="Phobius"/>
    </source>
</evidence>
<dbReference type="HOGENOM" id="CLU_030169_0_2_9"/>
<dbReference type="KEGG" id="blr:BRLA_c002670"/>
<dbReference type="Gene3D" id="3.40.710.10">
    <property type="entry name" value="DD-peptidase/beta-lactamase superfamily"/>
    <property type="match status" value="1"/>
</dbReference>
<dbReference type="AlphaFoldDB" id="A0A075QW51"/>
<feature type="transmembrane region" description="Helical" evidence="1">
    <location>
        <begin position="12"/>
        <end position="32"/>
    </location>
</feature>
<keyword evidence="3" id="KW-0378">Hydrolase</keyword>
<dbReference type="InterPro" id="IPR001466">
    <property type="entry name" value="Beta-lactam-related"/>
</dbReference>
<dbReference type="PANTHER" id="PTHR43283:SF14">
    <property type="entry name" value="BLL8153 PROTEIN"/>
    <property type="match status" value="1"/>
</dbReference>
<proteinExistence type="predicted"/>
<dbReference type="RefSeq" id="WP_003333705.1">
    <property type="nucleotide sequence ID" value="NZ_CP007806.1"/>
</dbReference>
<name>A0A075QW51_BRELA</name>
<dbReference type="SUPFAM" id="SSF56601">
    <property type="entry name" value="beta-lactamase/transpeptidase-like"/>
    <property type="match status" value="1"/>
</dbReference>
<keyword evidence="4" id="KW-1185">Reference proteome</keyword>
<sequence>MKSKQLSKKKIWWYSISIVVTAILLLLMWAVIRNWNIIHVLNKDKLSYNFQSMDNIFPSRAIEASQPVFYFDTLQKELPQTYTYKDQTLAIEDFLQRTKTNGLLVLKDDKIVKEFYQNGINEQTRFTSWSVAKSFISALVGIALDEGFIKNVNDPITHYVPELKGSGYDGVPIKDILRMASGVSFDEDYDTTFSDINMMMYKTFLFDKSINDYALGLQSQRPSGTFQHYISIDTQVLGMLISKVTGNPPSQYLQEKIWGPLGMEFNAYWSTDRLGTELSFMGLNATIRDYAKFGSLYLHEGNWNGKQIISKKWVQESTQIEKPQPNHDPKGVLGYQYQWWEADPADGSYSAIGVYGQFIYVNPKANVVIVKTSADPDYGRADYHDENFAVFQSIANHFSK</sequence>
<dbReference type="GO" id="GO:0019875">
    <property type="term" value="F:6-aminohexanoate-dimer hydrolase activity"/>
    <property type="evidence" value="ECO:0007669"/>
    <property type="project" value="UniProtKB-EC"/>
</dbReference>
<gene>
    <name evidence="3" type="ORF">BRLA_c002670</name>
</gene>
<dbReference type="Pfam" id="PF00144">
    <property type="entry name" value="Beta-lactamase"/>
    <property type="match status" value="1"/>
</dbReference>
<protein>
    <submittedName>
        <fullName evidence="3">6-aminohexanoate-dimer hydrolase</fullName>
        <ecNumber evidence="3">3.5.1.46</ecNumber>
    </submittedName>
</protein>